<feature type="compositionally biased region" description="Polar residues" evidence="1">
    <location>
        <begin position="112"/>
        <end position="123"/>
    </location>
</feature>
<dbReference type="GeneID" id="81389680"/>
<proteinExistence type="predicted"/>
<evidence type="ECO:0000313" key="3">
    <source>
        <dbReference type="Proteomes" id="UP001147733"/>
    </source>
</evidence>
<comment type="caution">
    <text evidence="2">The sequence shown here is derived from an EMBL/GenBank/DDBJ whole genome shotgun (WGS) entry which is preliminary data.</text>
</comment>
<reference evidence="2" key="2">
    <citation type="journal article" date="2023" name="IMA Fungus">
        <title>Comparative genomic study of the Penicillium genus elucidates a diverse pangenome and 15 lateral gene transfer events.</title>
        <authorList>
            <person name="Petersen C."/>
            <person name="Sorensen T."/>
            <person name="Nielsen M.R."/>
            <person name="Sondergaard T.E."/>
            <person name="Sorensen J.L."/>
            <person name="Fitzpatrick D.A."/>
            <person name="Frisvad J.C."/>
            <person name="Nielsen K.L."/>
        </authorList>
    </citation>
    <scope>NUCLEOTIDE SEQUENCE</scope>
    <source>
        <strain evidence="2">IBT 23319</strain>
    </source>
</reference>
<feature type="region of interest" description="Disordered" evidence="1">
    <location>
        <begin position="112"/>
        <end position="135"/>
    </location>
</feature>
<sequence>MVFAQLDQKPDDDCWFNEVDEVDDHFLCKDAVWRQMLFQQPPQLLFGIFHADSLHLDDELAYTDFKWPDLLRLGVIFDKILRESESKSRNATLPTIALHSTTGTTEIFTFSSPNEQVSTNGGTSPRKYNVHRFTSESRGTSQNYLATDRDTIVS</sequence>
<dbReference type="RefSeq" id="XP_056495022.1">
    <property type="nucleotide sequence ID" value="XM_056650513.1"/>
</dbReference>
<evidence type="ECO:0000256" key="1">
    <source>
        <dbReference type="SAM" id="MobiDB-lite"/>
    </source>
</evidence>
<protein>
    <submittedName>
        <fullName evidence="2">Uncharacterized protein</fullName>
    </submittedName>
</protein>
<organism evidence="2 3">
    <name type="scientific">Penicillium citrinum</name>
    <dbReference type="NCBI Taxonomy" id="5077"/>
    <lineage>
        <taxon>Eukaryota</taxon>
        <taxon>Fungi</taxon>
        <taxon>Dikarya</taxon>
        <taxon>Ascomycota</taxon>
        <taxon>Pezizomycotina</taxon>
        <taxon>Eurotiomycetes</taxon>
        <taxon>Eurotiomycetidae</taxon>
        <taxon>Eurotiales</taxon>
        <taxon>Aspergillaceae</taxon>
        <taxon>Penicillium</taxon>
    </lineage>
</organism>
<reference evidence="2" key="1">
    <citation type="submission" date="2022-11" db="EMBL/GenBank/DDBJ databases">
        <authorList>
            <person name="Petersen C."/>
        </authorList>
    </citation>
    <scope>NUCLEOTIDE SEQUENCE</scope>
    <source>
        <strain evidence="2">IBT 23319</strain>
    </source>
</reference>
<keyword evidence="3" id="KW-1185">Reference proteome</keyword>
<evidence type="ECO:0000313" key="2">
    <source>
        <dbReference type="EMBL" id="KAJ5216743.1"/>
    </source>
</evidence>
<gene>
    <name evidence="2" type="ORF">N7469_011608</name>
</gene>
<accession>A0A9W9NDA5</accession>
<dbReference type="AlphaFoldDB" id="A0A9W9NDA5"/>
<dbReference type="EMBL" id="JAPQKT010000011">
    <property type="protein sequence ID" value="KAJ5216743.1"/>
    <property type="molecule type" value="Genomic_DNA"/>
</dbReference>
<name>A0A9W9NDA5_PENCI</name>
<dbReference type="Proteomes" id="UP001147733">
    <property type="component" value="Unassembled WGS sequence"/>
</dbReference>